<evidence type="ECO:0000313" key="1">
    <source>
        <dbReference type="EMBL" id="CAH1975668.1"/>
    </source>
</evidence>
<dbReference type="EMBL" id="CAKOFQ010006838">
    <property type="protein sequence ID" value="CAH1975668.1"/>
    <property type="molecule type" value="Genomic_DNA"/>
</dbReference>
<proteinExistence type="predicted"/>
<name>A0A9P0KMC4_ACAOB</name>
<protein>
    <submittedName>
        <fullName evidence="1">Uncharacterized protein</fullName>
    </submittedName>
</protein>
<comment type="caution">
    <text evidence="1">The sequence shown here is derived from an EMBL/GenBank/DDBJ whole genome shotgun (WGS) entry which is preliminary data.</text>
</comment>
<organism evidence="1 2">
    <name type="scientific">Acanthoscelides obtectus</name>
    <name type="common">Bean weevil</name>
    <name type="synonym">Bruchus obtectus</name>
    <dbReference type="NCBI Taxonomy" id="200917"/>
    <lineage>
        <taxon>Eukaryota</taxon>
        <taxon>Metazoa</taxon>
        <taxon>Ecdysozoa</taxon>
        <taxon>Arthropoda</taxon>
        <taxon>Hexapoda</taxon>
        <taxon>Insecta</taxon>
        <taxon>Pterygota</taxon>
        <taxon>Neoptera</taxon>
        <taxon>Endopterygota</taxon>
        <taxon>Coleoptera</taxon>
        <taxon>Polyphaga</taxon>
        <taxon>Cucujiformia</taxon>
        <taxon>Chrysomeloidea</taxon>
        <taxon>Chrysomelidae</taxon>
        <taxon>Bruchinae</taxon>
        <taxon>Bruchini</taxon>
        <taxon>Acanthoscelides</taxon>
    </lineage>
</organism>
<keyword evidence="2" id="KW-1185">Reference proteome</keyword>
<dbReference type="Proteomes" id="UP001152888">
    <property type="component" value="Unassembled WGS sequence"/>
</dbReference>
<dbReference type="AlphaFoldDB" id="A0A9P0KMC4"/>
<evidence type="ECO:0000313" key="2">
    <source>
        <dbReference type="Proteomes" id="UP001152888"/>
    </source>
</evidence>
<sequence>MSNIYFCIVTLKFWNLDMSFSYDNLRKLKNISSDTTAVIITISYSSCRQSRDTHSVSEC</sequence>
<accession>A0A9P0KMC4</accession>
<gene>
    <name evidence="1" type="ORF">ACAOBT_LOCUS11713</name>
</gene>
<reference evidence="1" key="1">
    <citation type="submission" date="2022-03" db="EMBL/GenBank/DDBJ databases">
        <authorList>
            <person name="Sayadi A."/>
        </authorList>
    </citation>
    <scope>NUCLEOTIDE SEQUENCE</scope>
</reference>